<dbReference type="SUPFAM" id="SSF56436">
    <property type="entry name" value="C-type lectin-like"/>
    <property type="match status" value="2"/>
</dbReference>
<dbReference type="Proteomes" id="UP001059041">
    <property type="component" value="Linkage Group LG8"/>
</dbReference>
<dbReference type="InterPro" id="IPR001304">
    <property type="entry name" value="C-type_lectin-like"/>
</dbReference>
<organism evidence="3 4">
    <name type="scientific">Triplophysa rosa</name>
    <name type="common">Cave loach</name>
    <dbReference type="NCBI Taxonomy" id="992332"/>
    <lineage>
        <taxon>Eukaryota</taxon>
        <taxon>Metazoa</taxon>
        <taxon>Chordata</taxon>
        <taxon>Craniata</taxon>
        <taxon>Vertebrata</taxon>
        <taxon>Euteleostomi</taxon>
        <taxon>Actinopterygii</taxon>
        <taxon>Neopterygii</taxon>
        <taxon>Teleostei</taxon>
        <taxon>Ostariophysi</taxon>
        <taxon>Cypriniformes</taxon>
        <taxon>Nemacheilidae</taxon>
        <taxon>Triplophysa</taxon>
    </lineage>
</organism>
<feature type="domain" description="C-type lectin" evidence="2">
    <location>
        <begin position="39"/>
        <end position="151"/>
    </location>
</feature>
<feature type="domain" description="C-type lectin" evidence="2">
    <location>
        <begin position="163"/>
        <end position="269"/>
    </location>
</feature>
<dbReference type="PROSITE" id="PS50041">
    <property type="entry name" value="C_TYPE_LECTIN_2"/>
    <property type="match status" value="2"/>
</dbReference>
<evidence type="ECO:0000256" key="1">
    <source>
        <dbReference type="ARBA" id="ARBA00023157"/>
    </source>
</evidence>
<dbReference type="InterPro" id="IPR018378">
    <property type="entry name" value="C-type_lectin_CS"/>
</dbReference>
<keyword evidence="4" id="KW-1185">Reference proteome</keyword>
<dbReference type="CDD" id="cd00037">
    <property type="entry name" value="CLECT"/>
    <property type="match status" value="1"/>
</dbReference>
<comment type="caution">
    <text evidence="3">The sequence shown here is derived from an EMBL/GenBank/DDBJ whole genome shotgun (WGS) entry which is preliminary data.</text>
</comment>
<dbReference type="PANTHER" id="PTHR45784">
    <property type="entry name" value="C-TYPE LECTIN DOMAIN FAMILY 20 MEMBER A-RELATED"/>
    <property type="match status" value="1"/>
</dbReference>
<sequence length="289" mass="33365">MCFKAFYRQVKAHEHNTLFQCDISIGLLSCTSSQIYWQYHFINIRKNWTEAQSFCRAMYTDLATVNNRDEMNSLLNNISDVSQDMYIGLYRSQVFKWHWSLTDGFFNGSDSVFENWKPGISDGNHEGCAVMQNSGQWINDSCDSKRQFVCFNDSLILVYENLTWMEAVSYCRKHHVDLVSIHSQEPQDRTARKATQASTSYVWMGLRYTCDFNFWFWINNRETGCYQNWAPGHGPHGFEQCGLSGAMESTGEHRWVGRPGSEKLNFICYTCANSCASDVTIENKNTGCV</sequence>
<name>A0A9W7WQN9_TRIRA</name>
<proteinExistence type="predicted"/>
<dbReference type="InterPro" id="IPR016187">
    <property type="entry name" value="CTDL_fold"/>
</dbReference>
<dbReference type="Pfam" id="PF00059">
    <property type="entry name" value="Lectin_C"/>
    <property type="match status" value="2"/>
</dbReference>
<dbReference type="AlphaFoldDB" id="A0A9W7WQN9"/>
<dbReference type="EMBL" id="JAFHDT010000008">
    <property type="protein sequence ID" value="KAI7806525.1"/>
    <property type="molecule type" value="Genomic_DNA"/>
</dbReference>
<evidence type="ECO:0000313" key="4">
    <source>
        <dbReference type="Proteomes" id="UP001059041"/>
    </source>
</evidence>
<evidence type="ECO:0000313" key="3">
    <source>
        <dbReference type="EMBL" id="KAI7806525.1"/>
    </source>
</evidence>
<protein>
    <recommendedName>
        <fullName evidence="2">C-type lectin domain-containing protein</fullName>
    </recommendedName>
</protein>
<reference evidence="3" key="1">
    <citation type="submission" date="2021-02" db="EMBL/GenBank/DDBJ databases">
        <title>Comparative genomics reveals that relaxation of natural selection precedes convergent phenotypic evolution of cavefish.</title>
        <authorList>
            <person name="Peng Z."/>
        </authorList>
    </citation>
    <scope>NUCLEOTIDE SEQUENCE</scope>
    <source>
        <tissue evidence="3">Muscle</tissue>
    </source>
</reference>
<accession>A0A9W7WQN9</accession>
<dbReference type="PROSITE" id="PS00615">
    <property type="entry name" value="C_TYPE_LECTIN_1"/>
    <property type="match status" value="1"/>
</dbReference>
<keyword evidence="1" id="KW-1015">Disulfide bond</keyword>
<dbReference type="InterPro" id="IPR016186">
    <property type="entry name" value="C-type_lectin-like/link_sf"/>
</dbReference>
<dbReference type="SMART" id="SM00034">
    <property type="entry name" value="CLECT"/>
    <property type="match status" value="2"/>
</dbReference>
<evidence type="ECO:0000259" key="2">
    <source>
        <dbReference type="PROSITE" id="PS50041"/>
    </source>
</evidence>
<dbReference type="Gene3D" id="3.10.100.10">
    <property type="entry name" value="Mannose-Binding Protein A, subunit A"/>
    <property type="match status" value="2"/>
</dbReference>
<dbReference type="PANTHER" id="PTHR45784:SF3">
    <property type="entry name" value="C-TYPE LECTIN DOMAIN FAMILY 4 MEMBER K-LIKE-RELATED"/>
    <property type="match status" value="1"/>
</dbReference>
<gene>
    <name evidence="3" type="ORF">IRJ41_007523</name>
</gene>